<evidence type="ECO:0000259" key="1">
    <source>
        <dbReference type="Pfam" id="PF14588"/>
    </source>
</evidence>
<keyword evidence="2" id="KW-0614">Plasmid</keyword>
<accession>A0ABY8DL74</accession>
<proteinExistence type="predicted"/>
<dbReference type="RefSeq" id="WP_280663608.1">
    <property type="nucleotide sequence ID" value="NZ_CP120375.1"/>
</dbReference>
<reference evidence="2 3" key="1">
    <citation type="submission" date="2023-03" db="EMBL/GenBank/DDBJ databases">
        <authorList>
            <person name="Kaur S."/>
            <person name="Espinosa-Saiz D."/>
            <person name="Velazquez E."/>
            <person name="Menendez E."/>
            <person name="diCenzo G.C."/>
        </authorList>
    </citation>
    <scope>NUCLEOTIDE SEQUENCE [LARGE SCALE GENOMIC DNA]</scope>
    <source>
        <strain evidence="2 3">LMG 24692</strain>
        <plasmid evidence="2 3">unnamed</plasmid>
    </source>
</reference>
<keyword evidence="3" id="KW-1185">Reference proteome</keyword>
<dbReference type="SUPFAM" id="SSF55298">
    <property type="entry name" value="YjgF-like"/>
    <property type="match status" value="1"/>
</dbReference>
<gene>
    <name evidence="2" type="ORF">PZN02_005937</name>
</gene>
<dbReference type="PANTHER" id="PTHR43760:SF1">
    <property type="entry name" value="ENDORIBONUCLEASE L-PSP_CHORISMATE MUTASE-LIKE DOMAIN-CONTAINING PROTEIN"/>
    <property type="match status" value="1"/>
</dbReference>
<dbReference type="EMBL" id="CP120375">
    <property type="protein sequence ID" value="WEX91650.1"/>
    <property type="molecule type" value="Genomic_DNA"/>
</dbReference>
<evidence type="ECO:0000313" key="3">
    <source>
        <dbReference type="Proteomes" id="UP001229355"/>
    </source>
</evidence>
<sequence>MTHTPEERLTALTLALPKISKPAGNLLGYKIDRGLVYVSGQLPLEDGVAKYFGRVGDTVSQETAYEAAKLAALNVISQLSMATNQDLSLIDELIKVCGFVSCTADFTNISAVINGASDLFVEVFGERGTHSRFAIGVAALPRGVPVEIEVIARLRDVQ</sequence>
<geneLocation type="plasmid" evidence="2 3">
    <name>unnamed</name>
</geneLocation>
<dbReference type="InterPro" id="IPR035959">
    <property type="entry name" value="RutC-like_sf"/>
</dbReference>
<evidence type="ECO:0000313" key="2">
    <source>
        <dbReference type="EMBL" id="WEX91650.1"/>
    </source>
</evidence>
<dbReference type="Pfam" id="PF14588">
    <property type="entry name" value="YjgF_endoribonc"/>
    <property type="match status" value="1"/>
</dbReference>
<dbReference type="CDD" id="cd02199">
    <property type="entry name" value="YjgF_YER057c_UK114_like_1"/>
    <property type="match status" value="1"/>
</dbReference>
<protein>
    <submittedName>
        <fullName evidence="2">RidA family protein</fullName>
    </submittedName>
</protein>
<dbReference type="Proteomes" id="UP001229355">
    <property type="component" value="Plasmid unnamed"/>
</dbReference>
<dbReference type="PANTHER" id="PTHR43760">
    <property type="entry name" value="ENDORIBONUCLEASE-RELATED"/>
    <property type="match status" value="1"/>
</dbReference>
<feature type="domain" description="Endoribonuclease L-PSP/chorismate mutase-like" evidence="1">
    <location>
        <begin position="6"/>
        <end position="138"/>
    </location>
</feature>
<dbReference type="Gene3D" id="3.30.1330.40">
    <property type="entry name" value="RutC-like"/>
    <property type="match status" value="1"/>
</dbReference>
<name>A0ABY8DL74_9HYPH</name>
<organism evidence="2 3">
    <name type="scientific">Sinorhizobium garamanticum</name>
    <dbReference type="NCBI Taxonomy" id="680247"/>
    <lineage>
        <taxon>Bacteria</taxon>
        <taxon>Pseudomonadati</taxon>
        <taxon>Pseudomonadota</taxon>
        <taxon>Alphaproteobacteria</taxon>
        <taxon>Hyphomicrobiales</taxon>
        <taxon>Rhizobiaceae</taxon>
        <taxon>Sinorhizobium/Ensifer group</taxon>
        <taxon>Sinorhizobium</taxon>
    </lineage>
</organism>
<dbReference type="InterPro" id="IPR013813">
    <property type="entry name" value="Endoribo_LPSP/chorism_mut-like"/>
</dbReference>